<comment type="similarity">
    <text evidence="2">Belongs to the Toll-like receptor family.</text>
</comment>
<dbReference type="SMART" id="SM00013">
    <property type="entry name" value="LRRNT"/>
    <property type="match status" value="2"/>
</dbReference>
<evidence type="ECO:0000256" key="7">
    <source>
        <dbReference type="ARBA" id="ARBA00022737"/>
    </source>
</evidence>
<dbReference type="InterPro" id="IPR001611">
    <property type="entry name" value="Leu-rich_rpt"/>
</dbReference>
<keyword evidence="4" id="KW-0433">Leucine-rich repeat</keyword>
<dbReference type="GO" id="GO:0045087">
    <property type="term" value="P:innate immune response"/>
    <property type="evidence" value="ECO:0007669"/>
    <property type="project" value="UniProtKB-KW"/>
</dbReference>
<gene>
    <name evidence="18" type="ORF">F7725_002042</name>
</gene>
<name>A0A7J5Y2A8_DISMA</name>
<feature type="signal peptide" evidence="16">
    <location>
        <begin position="1"/>
        <end position="21"/>
    </location>
</feature>
<feature type="chain" id="PRO_5029714821" description="TIR domain-containing protein" evidence="16">
    <location>
        <begin position="22"/>
        <end position="1359"/>
    </location>
</feature>
<dbReference type="FunFam" id="3.40.50.10140:FF:000003">
    <property type="entry name" value="Toll-like receptor 7"/>
    <property type="match status" value="1"/>
</dbReference>
<evidence type="ECO:0000256" key="9">
    <source>
        <dbReference type="ARBA" id="ARBA00022859"/>
    </source>
</evidence>
<feature type="domain" description="TIR" evidence="17">
    <location>
        <begin position="666"/>
        <end position="810"/>
    </location>
</feature>
<keyword evidence="7" id="KW-0677">Repeat</keyword>
<dbReference type="GO" id="GO:0032755">
    <property type="term" value="P:positive regulation of interleukin-6 production"/>
    <property type="evidence" value="ECO:0007669"/>
    <property type="project" value="TreeGrafter"/>
</dbReference>
<dbReference type="InterPro" id="IPR003591">
    <property type="entry name" value="Leu-rich_rpt_typical-subtyp"/>
</dbReference>
<dbReference type="SMART" id="SM00364">
    <property type="entry name" value="LRR_BAC"/>
    <property type="match status" value="5"/>
</dbReference>
<comment type="caution">
    <text evidence="18">The sequence shown here is derived from an EMBL/GenBank/DDBJ whole genome shotgun (WGS) entry which is preliminary data.</text>
</comment>
<dbReference type="InterPro" id="IPR000157">
    <property type="entry name" value="TIR_dom"/>
</dbReference>
<evidence type="ECO:0000313" key="19">
    <source>
        <dbReference type="Proteomes" id="UP000518266"/>
    </source>
</evidence>
<dbReference type="GO" id="GO:0007249">
    <property type="term" value="P:canonical NF-kappaB signal transduction"/>
    <property type="evidence" value="ECO:0007669"/>
    <property type="project" value="TreeGrafter"/>
</dbReference>
<dbReference type="SMART" id="SM00255">
    <property type="entry name" value="TIR"/>
    <property type="match status" value="1"/>
</dbReference>
<dbReference type="PROSITE" id="PS50104">
    <property type="entry name" value="TIR"/>
    <property type="match status" value="1"/>
</dbReference>
<dbReference type="InterPro" id="IPR035897">
    <property type="entry name" value="Toll_tir_struct_dom_sf"/>
</dbReference>
<dbReference type="GO" id="GO:0051607">
    <property type="term" value="P:defense response to virus"/>
    <property type="evidence" value="ECO:0007669"/>
    <property type="project" value="TreeGrafter"/>
</dbReference>
<keyword evidence="5" id="KW-0812">Transmembrane</keyword>
<evidence type="ECO:0000256" key="16">
    <source>
        <dbReference type="SAM" id="SignalP"/>
    </source>
</evidence>
<reference evidence="18 19" key="1">
    <citation type="submission" date="2020-03" db="EMBL/GenBank/DDBJ databases">
        <title>Dissostichus mawsoni Genome sequencing and assembly.</title>
        <authorList>
            <person name="Park H."/>
        </authorList>
    </citation>
    <scope>NUCLEOTIDE SEQUENCE [LARGE SCALE GENOMIC DNA]</scope>
    <source>
        <strain evidence="18">DM0001</strain>
        <tissue evidence="18">Muscle</tissue>
    </source>
</reference>
<dbReference type="GO" id="GO:1902533">
    <property type="term" value="P:positive regulation of intracellular signal transduction"/>
    <property type="evidence" value="ECO:0007669"/>
    <property type="project" value="UniProtKB-ARBA"/>
</dbReference>
<dbReference type="PANTHER" id="PTHR47410:SF2">
    <property type="entry name" value="TOLL-LIKE RECEPTOR 7"/>
    <property type="match status" value="1"/>
</dbReference>
<keyword evidence="8" id="KW-0967">Endosome</keyword>
<dbReference type="SUPFAM" id="SSF52058">
    <property type="entry name" value="L domain-like"/>
    <property type="match status" value="4"/>
</dbReference>
<keyword evidence="11" id="KW-0472">Membrane</keyword>
<dbReference type="InterPro" id="IPR032675">
    <property type="entry name" value="LRR_dom_sf"/>
</dbReference>
<dbReference type="Proteomes" id="UP000518266">
    <property type="component" value="Unassembled WGS sequence"/>
</dbReference>
<dbReference type="PRINTS" id="PR01537">
    <property type="entry name" value="INTRLKN1R1F"/>
</dbReference>
<dbReference type="Pfam" id="PF00560">
    <property type="entry name" value="LRR_1"/>
    <property type="match status" value="3"/>
</dbReference>
<keyword evidence="9" id="KW-0391">Immunity</keyword>
<proteinExistence type="inferred from homology"/>
<keyword evidence="6 16" id="KW-0732">Signal</keyword>
<dbReference type="FunFam" id="3.80.10.10:FF:000037">
    <property type="entry name" value="Toll-like receptor 7"/>
    <property type="match status" value="1"/>
</dbReference>
<dbReference type="GO" id="GO:0038187">
    <property type="term" value="F:pattern recognition receptor activity"/>
    <property type="evidence" value="ECO:0007669"/>
    <property type="project" value="TreeGrafter"/>
</dbReference>
<keyword evidence="19" id="KW-1185">Reference proteome</keyword>
<protein>
    <recommendedName>
        <fullName evidence="17">TIR domain-containing protein</fullName>
    </recommendedName>
</protein>
<dbReference type="Gene3D" id="3.40.50.10140">
    <property type="entry name" value="Toll/interleukin-1 receptor homology (TIR) domain"/>
    <property type="match status" value="1"/>
</dbReference>
<dbReference type="SUPFAM" id="SSF52200">
    <property type="entry name" value="Toll/Interleukin receptor TIR domain"/>
    <property type="match status" value="1"/>
</dbReference>
<organism evidence="18 19">
    <name type="scientific">Dissostichus mawsoni</name>
    <name type="common">Antarctic cod</name>
    <dbReference type="NCBI Taxonomy" id="36200"/>
    <lineage>
        <taxon>Eukaryota</taxon>
        <taxon>Metazoa</taxon>
        <taxon>Chordata</taxon>
        <taxon>Craniata</taxon>
        <taxon>Vertebrata</taxon>
        <taxon>Euteleostomi</taxon>
        <taxon>Actinopterygii</taxon>
        <taxon>Neopterygii</taxon>
        <taxon>Teleostei</taxon>
        <taxon>Neoteleostei</taxon>
        <taxon>Acanthomorphata</taxon>
        <taxon>Eupercaria</taxon>
        <taxon>Perciformes</taxon>
        <taxon>Notothenioidei</taxon>
        <taxon>Nototheniidae</taxon>
        <taxon>Dissostichus</taxon>
    </lineage>
</organism>
<dbReference type="GO" id="GO:0005886">
    <property type="term" value="C:plasma membrane"/>
    <property type="evidence" value="ECO:0007669"/>
    <property type="project" value="TreeGrafter"/>
</dbReference>
<evidence type="ECO:0000256" key="8">
    <source>
        <dbReference type="ARBA" id="ARBA00022753"/>
    </source>
</evidence>
<dbReference type="PANTHER" id="PTHR47410">
    <property type="entry name" value="TOLL-LIKE RECEPTOR 7-RELATED"/>
    <property type="match status" value="1"/>
</dbReference>
<evidence type="ECO:0000256" key="14">
    <source>
        <dbReference type="ARBA" id="ARBA00023198"/>
    </source>
</evidence>
<evidence type="ECO:0000256" key="4">
    <source>
        <dbReference type="ARBA" id="ARBA00022614"/>
    </source>
</evidence>
<dbReference type="OrthoDB" id="10006997at2759"/>
<keyword evidence="13" id="KW-0325">Glycoprotein</keyword>
<dbReference type="SMART" id="SM00082">
    <property type="entry name" value="LRRCT"/>
    <property type="match status" value="1"/>
</dbReference>
<sequence>MFFHLISVALLSLWCCPIILKASVSYPKTLPCDVSEASNGSAVTVDCTERNLKDIPPGIPRDTTNLTLTINHIPKLNSTSFHGLENLTEIDMRCNCVPIKIGPKDRMCNKSVMIEENTFTDLKNLRALYLDGNQLDSIPKGLPANLILLSLERYPETLALSCSFSSLKSLRILRLKGFVFQQLKSESIAPLKHLTNLEVIDLSTNFIKITNLSILMELKSFKIISLSDNKISSPSDGQDSVGFSGGEPQYWTPMSPAAQYKSKEVREIHYFRYDEYARSCKYKDKELGTVRSFVNTNCSQFGKTLDVSRNNIFFLHPRFLNLRELRCLNLSGNAMSQSLNGTEFSNLINLQYLDFSSNRLDLLYPTAFQELKELVLLMNHNKISTSTNTELESQSLERLEFIDNRLDMLWRDGDNRYFNYFKKLPNLSVLDISHNNLPFIPQEVFSGFPDKLSELYITNNRLKDKSFYWEKLNLLHSLQVLDLSGNSFTTVPAMLSLCTKSLKKLLLHKNQILKLTPDFLKDAHNLKYLDLSFNHLQHIEKSSFPDDVVNNMDMLLLHKNRFLCSCNATWFITWLNTTTVKIPRLATEVTCASPGAQRGHPVISVDLLACQHNYLSIMLYTLMTSLVLSFLTLSISSHLFLWDVWYIYHFCRAKLKGYGRLYSQSSAYDAFVIYDKEDAAVTEWVLKEMCAHLEEHGDRRLALCLEERDWMPGCPLIDNLSQSIHNSKRTVFVLTNKYIKSGNFKTAFYMAHQRLMDERNDVIVLILLEKVPCNSKYLRLRKRLFKRSVLEWPTNPQAQLYFWFSLRSVLATESHKQYNNLFKETLQPEWMRLQFPCDVTADNNSNVLFDCGGRRLQEVPDGITNNATYLNLSDNFIRHIWNDSLSNLLNLTQLDLSRANNDKKVNITVNAFKNLTKLRELRLSGIGLKEIPANLPPSLEIIELNSNNITLLNGSFDCLANITQLVLAKNCYYSNPCKTSVNMENRLEVMSKLKHLDLSYNNLTEFPKGFPQLLGVLKLDNNRINHIPDGFLMLPNLTVLKLEGNCPRCETAPHPCVTCPKKSLDIDPNAFQYLTQLEILNMGGNSLDHLDPSWFKSLNKLKQLFLAFNLLFKAITEEGTFLRHLPKLERLDISFNYGIKVYPTKLNLSEEFSNLKSLKIFHLQGLVFQSIGPETLRPLYQLKNLSIMNLGTNFIIHSDSTVFHKFHNLKVMYLAENKLFPTPDRNMLDSCGGYNQRSELSIPPLTIPHPSDFVYEHVKSLVKEECFNSGRVLSLSSNNMFFISPKQFVGYEDIACLNLSKNGFSAAPNGTEFSLLPDLTYLDLSFNKIDLAYNEAFNELKKLQVLDLSYNEHYFKAYG</sequence>
<dbReference type="SMART" id="SM00369">
    <property type="entry name" value="LRR_TYP"/>
    <property type="match status" value="15"/>
</dbReference>
<evidence type="ECO:0000256" key="3">
    <source>
        <dbReference type="ARBA" id="ARBA00022588"/>
    </source>
</evidence>
<dbReference type="PROSITE" id="PS51450">
    <property type="entry name" value="LRR"/>
    <property type="match status" value="5"/>
</dbReference>
<keyword evidence="3" id="KW-0399">Innate immunity</keyword>
<dbReference type="GO" id="GO:0002224">
    <property type="term" value="P:toll-like receptor signaling pathway"/>
    <property type="evidence" value="ECO:0007669"/>
    <property type="project" value="TreeGrafter"/>
</dbReference>
<evidence type="ECO:0000256" key="6">
    <source>
        <dbReference type="ARBA" id="ARBA00022729"/>
    </source>
</evidence>
<comment type="subcellular location">
    <subcellularLocation>
        <location evidence="15">Endomembrane system</location>
        <topology evidence="15">Single-pass type I membrane protein</topology>
    </subcellularLocation>
    <subcellularLocation>
        <location evidence="1">Endosome</location>
    </subcellularLocation>
</comment>
<evidence type="ECO:0000256" key="1">
    <source>
        <dbReference type="ARBA" id="ARBA00004177"/>
    </source>
</evidence>
<evidence type="ECO:0000256" key="11">
    <source>
        <dbReference type="ARBA" id="ARBA00023136"/>
    </source>
</evidence>
<evidence type="ECO:0000256" key="15">
    <source>
        <dbReference type="ARBA" id="ARBA00046288"/>
    </source>
</evidence>
<keyword evidence="14" id="KW-0395">Inflammatory response</keyword>
<keyword evidence="12" id="KW-0675">Receptor</keyword>
<evidence type="ECO:0000256" key="5">
    <source>
        <dbReference type="ARBA" id="ARBA00022692"/>
    </source>
</evidence>
<evidence type="ECO:0000256" key="13">
    <source>
        <dbReference type="ARBA" id="ARBA00023180"/>
    </source>
</evidence>
<keyword evidence="10" id="KW-1133">Transmembrane helix</keyword>
<evidence type="ECO:0000313" key="18">
    <source>
        <dbReference type="EMBL" id="KAF3843193.1"/>
    </source>
</evidence>
<evidence type="ECO:0000256" key="10">
    <source>
        <dbReference type="ARBA" id="ARBA00022989"/>
    </source>
</evidence>
<evidence type="ECO:0000259" key="17">
    <source>
        <dbReference type="PROSITE" id="PS50104"/>
    </source>
</evidence>
<dbReference type="GO" id="GO:0006954">
    <property type="term" value="P:inflammatory response"/>
    <property type="evidence" value="ECO:0007669"/>
    <property type="project" value="UniProtKB-KW"/>
</dbReference>
<accession>A0A7J5Y2A8</accession>
<dbReference type="SMART" id="SM00365">
    <property type="entry name" value="LRR_SD22"/>
    <property type="match status" value="10"/>
</dbReference>
<evidence type="ECO:0000256" key="2">
    <source>
        <dbReference type="ARBA" id="ARBA00009634"/>
    </source>
</evidence>
<dbReference type="EMBL" id="JAAKFY010000018">
    <property type="protein sequence ID" value="KAF3843193.1"/>
    <property type="molecule type" value="Genomic_DNA"/>
</dbReference>
<dbReference type="GO" id="GO:0005768">
    <property type="term" value="C:endosome"/>
    <property type="evidence" value="ECO:0007669"/>
    <property type="project" value="UniProtKB-SubCell"/>
</dbReference>
<dbReference type="Gene3D" id="3.80.10.10">
    <property type="entry name" value="Ribonuclease Inhibitor"/>
    <property type="match status" value="3"/>
</dbReference>
<dbReference type="Pfam" id="PF13855">
    <property type="entry name" value="LRR_8"/>
    <property type="match status" value="4"/>
</dbReference>
<dbReference type="InterPro" id="IPR000372">
    <property type="entry name" value="LRRNT"/>
</dbReference>
<dbReference type="Pfam" id="PF01582">
    <property type="entry name" value="TIR"/>
    <property type="match status" value="1"/>
</dbReference>
<evidence type="ECO:0000256" key="12">
    <source>
        <dbReference type="ARBA" id="ARBA00023170"/>
    </source>
</evidence>
<dbReference type="InterPro" id="IPR000483">
    <property type="entry name" value="Cys-rich_flank_reg_C"/>
</dbReference>